<keyword evidence="3" id="KW-1185">Reference proteome</keyword>
<dbReference type="EMBL" id="JACHVQ010000003">
    <property type="protein sequence ID" value="MBB2893431.1"/>
    <property type="molecule type" value="Genomic_DNA"/>
</dbReference>
<dbReference type="Pfam" id="PF08000">
    <property type="entry name" value="bPH_1"/>
    <property type="match status" value="1"/>
</dbReference>
<evidence type="ECO:0000313" key="2">
    <source>
        <dbReference type="EMBL" id="MBB2893431.1"/>
    </source>
</evidence>
<dbReference type="Gene3D" id="2.30.29.50">
    <property type="entry name" value="Bacterial Pleckstrin homology domain"/>
    <property type="match status" value="1"/>
</dbReference>
<evidence type="ECO:0000259" key="1">
    <source>
        <dbReference type="Pfam" id="PF08000"/>
    </source>
</evidence>
<dbReference type="SUPFAM" id="SSF50729">
    <property type="entry name" value="PH domain-like"/>
    <property type="match status" value="1"/>
</dbReference>
<evidence type="ECO:0000313" key="3">
    <source>
        <dbReference type="Proteomes" id="UP000559182"/>
    </source>
</evidence>
<organism evidence="2 3">
    <name type="scientific">Flexivirga oryzae</name>
    <dbReference type="NCBI Taxonomy" id="1794944"/>
    <lineage>
        <taxon>Bacteria</taxon>
        <taxon>Bacillati</taxon>
        <taxon>Actinomycetota</taxon>
        <taxon>Actinomycetes</taxon>
        <taxon>Micrococcales</taxon>
        <taxon>Dermacoccaceae</taxon>
        <taxon>Flexivirga</taxon>
    </lineage>
</organism>
<dbReference type="Proteomes" id="UP000559182">
    <property type="component" value="Unassembled WGS sequence"/>
</dbReference>
<dbReference type="InterPro" id="IPR012544">
    <property type="entry name" value="PHb"/>
</dbReference>
<dbReference type="RefSeq" id="WP_343065955.1">
    <property type="nucleotide sequence ID" value="NZ_JACHVQ010000003.1"/>
</dbReference>
<protein>
    <recommendedName>
        <fullName evidence="1">Bacterial Pleckstrin homology domain-containing protein</fullName>
    </recommendedName>
</protein>
<name>A0A839NFG7_9MICO</name>
<gene>
    <name evidence="2" type="ORF">FHU39_003462</name>
</gene>
<dbReference type="AlphaFoldDB" id="A0A839NFG7"/>
<comment type="caution">
    <text evidence="2">The sequence shown here is derived from an EMBL/GenBank/DDBJ whole genome shotgun (WGS) entry which is preliminary data.</text>
</comment>
<accession>A0A839NFG7</accession>
<feature type="domain" description="Bacterial Pleckstrin homology" evidence="1">
    <location>
        <begin position="1"/>
        <end position="82"/>
    </location>
</feature>
<proteinExistence type="predicted"/>
<sequence>MRDYVVFTDRRLNAVNVQGITGKKRAYTSLPWAKVQAWPVETAGKLDLDSELELWFSGLGKVRLEFKGKVDIRTIGQLIGSYALR</sequence>
<dbReference type="InterPro" id="IPR037063">
    <property type="entry name" value="PHb_sf"/>
</dbReference>
<dbReference type="CDD" id="cd13225">
    <property type="entry name" value="PH-like_bacteria"/>
    <property type="match status" value="1"/>
</dbReference>
<reference evidence="2 3" key="1">
    <citation type="submission" date="2020-08" db="EMBL/GenBank/DDBJ databases">
        <title>Sequencing the genomes of 1000 actinobacteria strains.</title>
        <authorList>
            <person name="Klenk H.-P."/>
        </authorList>
    </citation>
    <scope>NUCLEOTIDE SEQUENCE [LARGE SCALE GENOMIC DNA]</scope>
    <source>
        <strain evidence="2 3">DSM 105369</strain>
    </source>
</reference>